<evidence type="ECO:0000313" key="3">
    <source>
        <dbReference type="Proteomes" id="UP001056539"/>
    </source>
</evidence>
<reference evidence="2" key="1">
    <citation type="submission" date="2021-04" db="EMBL/GenBank/DDBJ databases">
        <authorList>
            <person name="Postec A."/>
        </authorList>
    </citation>
    <scope>NUCLEOTIDE SEQUENCE</scope>
    <source>
        <strain evidence="2">F1F22</strain>
    </source>
</reference>
<keyword evidence="3" id="KW-1185">Reference proteome</keyword>
<dbReference type="KEGG" id="taqu:KDW03_09470"/>
<protein>
    <submittedName>
        <fullName evidence="2">ABC transporter permease</fullName>
    </submittedName>
</protein>
<organism evidence="2 3">
    <name type="scientific">Thermospira aquatica</name>
    <dbReference type="NCBI Taxonomy" id="2828656"/>
    <lineage>
        <taxon>Bacteria</taxon>
        <taxon>Pseudomonadati</taxon>
        <taxon>Spirochaetota</taxon>
        <taxon>Spirochaetia</taxon>
        <taxon>Brevinematales</taxon>
        <taxon>Thermospiraceae</taxon>
        <taxon>Thermospira</taxon>
    </lineage>
</organism>
<dbReference type="PANTHER" id="PTHR30188">
    <property type="entry name" value="ABC TRANSPORTER PERMEASE PROTEIN-RELATED"/>
    <property type="match status" value="1"/>
</dbReference>
<dbReference type="GO" id="GO:0043190">
    <property type="term" value="C:ATP-binding cassette (ABC) transporter complex"/>
    <property type="evidence" value="ECO:0007669"/>
    <property type="project" value="InterPro"/>
</dbReference>
<gene>
    <name evidence="2" type="ORF">KDW03_09470</name>
</gene>
<feature type="transmembrane region" description="Helical" evidence="1">
    <location>
        <begin position="157"/>
        <end position="184"/>
    </location>
</feature>
<feature type="transmembrane region" description="Helical" evidence="1">
    <location>
        <begin position="54"/>
        <end position="76"/>
    </location>
</feature>
<feature type="transmembrane region" description="Helical" evidence="1">
    <location>
        <begin position="239"/>
        <end position="262"/>
    </location>
</feature>
<keyword evidence="1" id="KW-0812">Transmembrane</keyword>
<dbReference type="InterPro" id="IPR030802">
    <property type="entry name" value="Permease_MalE"/>
</dbReference>
<dbReference type="GO" id="GO:0005548">
    <property type="term" value="F:phospholipid transporter activity"/>
    <property type="evidence" value="ECO:0007669"/>
    <property type="project" value="TreeGrafter"/>
</dbReference>
<name>A0AAX3BBR6_9SPIR</name>
<dbReference type="EMBL" id="CP073355">
    <property type="protein sequence ID" value="URA09704.1"/>
    <property type="molecule type" value="Genomic_DNA"/>
</dbReference>
<feature type="transmembrane region" description="Helical" evidence="1">
    <location>
        <begin position="204"/>
        <end position="227"/>
    </location>
</feature>
<dbReference type="Pfam" id="PF02405">
    <property type="entry name" value="MlaE"/>
    <property type="match status" value="1"/>
</dbReference>
<keyword evidence="1" id="KW-1133">Transmembrane helix</keyword>
<reference evidence="2" key="2">
    <citation type="submission" date="2022-06" db="EMBL/GenBank/DDBJ databases">
        <title>Thermospira aquatica gen. nov., sp. nov.</title>
        <authorList>
            <person name="Ben Ali Gam Z."/>
            <person name="Labat M."/>
        </authorList>
    </citation>
    <scope>NUCLEOTIDE SEQUENCE</scope>
    <source>
        <strain evidence="2">F1F22</strain>
    </source>
</reference>
<evidence type="ECO:0000313" key="2">
    <source>
        <dbReference type="EMBL" id="URA09704.1"/>
    </source>
</evidence>
<accession>A0AAX3BBR6</accession>
<dbReference type="RefSeq" id="WP_271434839.1">
    <property type="nucleotide sequence ID" value="NZ_CP073355.1"/>
</dbReference>
<evidence type="ECO:0000256" key="1">
    <source>
        <dbReference type="SAM" id="Phobius"/>
    </source>
</evidence>
<dbReference type="PANTHER" id="PTHR30188:SF4">
    <property type="entry name" value="PROTEIN TRIGALACTOSYLDIACYLGLYCEROL 1, CHLOROPLASTIC"/>
    <property type="match status" value="1"/>
</dbReference>
<dbReference type="Proteomes" id="UP001056539">
    <property type="component" value="Chromosome"/>
</dbReference>
<feature type="transmembrane region" description="Helical" evidence="1">
    <location>
        <begin position="15"/>
        <end position="33"/>
    </location>
</feature>
<feature type="transmembrane region" description="Helical" evidence="1">
    <location>
        <begin position="96"/>
        <end position="115"/>
    </location>
</feature>
<keyword evidence="1" id="KW-0472">Membrane</keyword>
<proteinExistence type="predicted"/>
<dbReference type="AlphaFoldDB" id="A0AAX3BBR6"/>
<sequence length="263" mass="28982">MGRILEWFSRQWTGFRRFVRFLGGIYALIVYSIKNYFGEKKGRDQVNAIIVMQMYFTGVMAVKIISFVALALGAITILQGFTQLSRVGALDFVGRLLNIVIVRELGPVLTAFIVLSRSGTAIAAEIGTMMVNDEVNALEIQGIDTLKFIVFPRITGMVLSLVLLNIYFSTLALVGGFVVANIVGGVSYELFFEYVFNSITLLDILASFLKCVLFGIFIATVSVFHGFQAFVSTQIPQVTTAAVMSSISVLFVLDAILTVIFYI</sequence>